<reference evidence="1 2" key="1">
    <citation type="submission" date="2014-05" db="EMBL/GenBank/DDBJ databases">
        <authorList>
            <person name="Sibley D."/>
            <person name="Venepally P."/>
            <person name="Karamycheva S."/>
            <person name="Hadjithomas M."/>
            <person name="Khan A."/>
            <person name="Brunk B."/>
            <person name="Roos D."/>
            <person name="Caler E."/>
            <person name="Lorenzi H."/>
        </authorList>
    </citation>
    <scope>NUCLEOTIDE SEQUENCE [LARGE SCALE GENOMIC DNA]</scope>
    <source>
        <strain evidence="1 2">RUB</strain>
    </source>
</reference>
<evidence type="ECO:0000313" key="2">
    <source>
        <dbReference type="Proteomes" id="UP000028834"/>
    </source>
</evidence>
<dbReference type="Proteomes" id="UP000028834">
    <property type="component" value="Unassembled WGS sequence"/>
</dbReference>
<keyword evidence="1" id="KW-0472">Membrane</keyword>
<comment type="caution">
    <text evidence="1">The sequence shown here is derived from an EMBL/GenBank/DDBJ whole genome shotgun (WGS) entry which is preliminary data.</text>
</comment>
<dbReference type="VEuPathDB" id="ToxoDB:TGRUB_222305"/>
<dbReference type="AlphaFoldDB" id="A0A086LWZ9"/>
<evidence type="ECO:0000313" key="1">
    <source>
        <dbReference type="EMBL" id="KFG61167.1"/>
    </source>
</evidence>
<protein>
    <submittedName>
        <fullName evidence="1">Putative transmembrane protein</fullName>
    </submittedName>
</protein>
<gene>
    <name evidence="1" type="ORF">TGRUB_222305</name>
</gene>
<name>A0A086LWZ9_TOXGO</name>
<keyword evidence="1" id="KW-0812">Transmembrane</keyword>
<accession>A0A086LWZ9</accession>
<sequence length="165" mass="18402">MKRRAYLGCMYTRKQTKNAHTVGCEVAFHTLLLSASLSHSTRLLLSVSLSRFLQSGVPLRLNLISVSGALRRCLLQLLSLCQKKFSSLSARHPRRLSGETQASCERQCAFASGVRVCRFVSSLCDFLSAVLCEKGKTWILLSLFRASPRRRRVAALRGQSALQRS</sequence>
<dbReference type="EMBL" id="AFYV02001690">
    <property type="protein sequence ID" value="KFG61167.1"/>
    <property type="molecule type" value="Genomic_DNA"/>
</dbReference>
<organism evidence="1 2">
    <name type="scientific">Toxoplasma gondii RUB</name>
    <dbReference type="NCBI Taxonomy" id="935652"/>
    <lineage>
        <taxon>Eukaryota</taxon>
        <taxon>Sar</taxon>
        <taxon>Alveolata</taxon>
        <taxon>Apicomplexa</taxon>
        <taxon>Conoidasida</taxon>
        <taxon>Coccidia</taxon>
        <taxon>Eucoccidiorida</taxon>
        <taxon>Eimeriorina</taxon>
        <taxon>Sarcocystidae</taxon>
        <taxon>Toxoplasma</taxon>
    </lineage>
</organism>
<proteinExistence type="predicted"/>